<dbReference type="InterPro" id="IPR001752">
    <property type="entry name" value="Kinesin_motor_dom"/>
</dbReference>
<evidence type="ECO:0000256" key="4">
    <source>
        <dbReference type="ARBA" id="ARBA00022840"/>
    </source>
</evidence>
<evidence type="ECO:0000256" key="3">
    <source>
        <dbReference type="ARBA" id="ARBA00022741"/>
    </source>
</evidence>
<comment type="subcellular location">
    <subcellularLocation>
        <location evidence="1">Cytoplasm</location>
    </subcellularLocation>
</comment>
<feature type="binding site" evidence="7">
    <location>
        <begin position="89"/>
        <end position="96"/>
    </location>
    <ligand>
        <name>ATP</name>
        <dbReference type="ChEBI" id="CHEBI:30616"/>
    </ligand>
</feature>
<gene>
    <name evidence="12" type="primary">g12549</name>
    <name evidence="12" type="ORF">VP750_LOCUS11165</name>
</gene>
<evidence type="ECO:0000256" key="5">
    <source>
        <dbReference type="ARBA" id="ARBA00023054"/>
    </source>
</evidence>
<keyword evidence="6 7" id="KW-0505">Motor protein</keyword>
<dbReference type="PANTHER" id="PTHR47969">
    <property type="entry name" value="CHROMOSOME-ASSOCIATED KINESIN KIF4A-RELATED"/>
    <property type="match status" value="1"/>
</dbReference>
<dbReference type="EMBL" id="CAXHTA020000020">
    <property type="protein sequence ID" value="CAL5229259.1"/>
    <property type="molecule type" value="Genomic_DNA"/>
</dbReference>
<feature type="chain" id="PRO_5046925198" evidence="10">
    <location>
        <begin position="17"/>
        <end position="1193"/>
    </location>
</feature>
<organism evidence="12 13">
    <name type="scientific">Coccomyxa viridis</name>
    <dbReference type="NCBI Taxonomy" id="1274662"/>
    <lineage>
        <taxon>Eukaryota</taxon>
        <taxon>Viridiplantae</taxon>
        <taxon>Chlorophyta</taxon>
        <taxon>core chlorophytes</taxon>
        <taxon>Trebouxiophyceae</taxon>
        <taxon>Trebouxiophyceae incertae sedis</taxon>
        <taxon>Coccomyxaceae</taxon>
        <taxon>Coccomyxa</taxon>
    </lineage>
</organism>
<evidence type="ECO:0000259" key="11">
    <source>
        <dbReference type="PROSITE" id="PS50067"/>
    </source>
</evidence>
<comment type="caution">
    <text evidence="12">The sequence shown here is derived from an EMBL/GenBank/DDBJ whole genome shotgun (WGS) entry which is preliminary data.</text>
</comment>
<feature type="signal peptide" evidence="10">
    <location>
        <begin position="1"/>
        <end position="16"/>
    </location>
</feature>
<dbReference type="Proteomes" id="UP001497392">
    <property type="component" value="Unassembled WGS sequence"/>
</dbReference>
<feature type="coiled-coil region" evidence="8">
    <location>
        <begin position="591"/>
        <end position="777"/>
    </location>
</feature>
<proteinExistence type="inferred from homology"/>
<keyword evidence="10" id="KW-0732">Signal</keyword>
<feature type="coiled-coil region" evidence="8">
    <location>
        <begin position="518"/>
        <end position="559"/>
    </location>
</feature>
<evidence type="ECO:0000256" key="1">
    <source>
        <dbReference type="ARBA" id="ARBA00004496"/>
    </source>
</evidence>
<keyword evidence="13" id="KW-1185">Reference proteome</keyword>
<feature type="region of interest" description="Disordered" evidence="9">
    <location>
        <begin position="1033"/>
        <end position="1087"/>
    </location>
</feature>
<feature type="region of interest" description="Disordered" evidence="9">
    <location>
        <begin position="1125"/>
        <end position="1161"/>
    </location>
</feature>
<reference evidence="12 13" key="1">
    <citation type="submission" date="2024-06" db="EMBL/GenBank/DDBJ databases">
        <authorList>
            <person name="Kraege A."/>
            <person name="Thomma B."/>
        </authorList>
    </citation>
    <scope>NUCLEOTIDE SEQUENCE [LARGE SCALE GENOMIC DNA]</scope>
</reference>
<dbReference type="SUPFAM" id="SSF52540">
    <property type="entry name" value="P-loop containing nucleoside triphosphate hydrolases"/>
    <property type="match status" value="1"/>
</dbReference>
<keyword evidence="5 8" id="KW-0175">Coiled coil</keyword>
<evidence type="ECO:0000313" key="12">
    <source>
        <dbReference type="EMBL" id="CAL5229259.1"/>
    </source>
</evidence>
<dbReference type="SMART" id="SM00129">
    <property type="entry name" value="KISc"/>
    <property type="match status" value="1"/>
</dbReference>
<keyword evidence="4 7" id="KW-0067">ATP-binding</keyword>
<dbReference type="PROSITE" id="PS50067">
    <property type="entry name" value="KINESIN_MOTOR_2"/>
    <property type="match status" value="1"/>
</dbReference>
<keyword evidence="2" id="KW-0963">Cytoplasm</keyword>
<evidence type="ECO:0000256" key="2">
    <source>
        <dbReference type="ARBA" id="ARBA00022490"/>
    </source>
</evidence>
<comment type="similarity">
    <text evidence="7">Belongs to the TRAFAC class myosin-kinesin ATPase superfamily. Kinesin family.</text>
</comment>
<dbReference type="InterPro" id="IPR027640">
    <property type="entry name" value="Kinesin-like_fam"/>
</dbReference>
<dbReference type="InterPro" id="IPR036961">
    <property type="entry name" value="Kinesin_motor_dom_sf"/>
</dbReference>
<evidence type="ECO:0000256" key="10">
    <source>
        <dbReference type="SAM" id="SignalP"/>
    </source>
</evidence>
<evidence type="ECO:0000256" key="9">
    <source>
        <dbReference type="SAM" id="MobiDB-lite"/>
    </source>
</evidence>
<feature type="domain" description="Kinesin motor" evidence="11">
    <location>
        <begin position="1"/>
        <end position="350"/>
    </location>
</feature>
<dbReference type="Pfam" id="PF00225">
    <property type="entry name" value="Kinesin"/>
    <property type="match status" value="1"/>
</dbReference>
<dbReference type="PANTHER" id="PTHR47969:SF15">
    <property type="entry name" value="CHROMOSOME-ASSOCIATED KINESIN KIF4A-RELATED"/>
    <property type="match status" value="1"/>
</dbReference>
<dbReference type="PRINTS" id="PR00380">
    <property type="entry name" value="KINESINHEAVY"/>
</dbReference>
<evidence type="ECO:0000256" key="6">
    <source>
        <dbReference type="ARBA" id="ARBA00023175"/>
    </source>
</evidence>
<dbReference type="InterPro" id="IPR027417">
    <property type="entry name" value="P-loop_NTPase"/>
</dbReference>
<evidence type="ECO:0000256" key="8">
    <source>
        <dbReference type="SAM" id="Coils"/>
    </source>
</evidence>
<name>A0ABP1GAM5_9CHLO</name>
<sequence length="1193" mass="130249">MLFMYLMTSIILVTHSCKMPSNVQVPSHKHATWAGLCGRAWAGQGPRVFCFDQVVSEDAGQEFTYNYTAHKLVKRVRREGGAGCFITLGVPRSGKTYTMEGGHDQDEPGIVMRAITELLECGHKRSHTGPFGIRLPPPGTSVAMSRYEVHQERVYDLLNNRQRVSAREGSSGHVILHGLIEVHVVDVAMAEQLLQQSRSARQQLRDRSYSHCFTTLYLYTEGGPLPEVTQHSLSGKRRAPHAKLTFVDVAGREPANSILSSALDMEDIAWLYESGHAIQTCLSRHLWLQQAGAKLPLEVPYTSSKVTHILKDVFVEGTRLSVCLNVSPASKDFCDETLQLLEQMSLPQKLGSAGTQRRLFDEHQTALRQPQGGNQSAGQPAEALLPGEEAAATPVLRQPLRDLRQPRAERLLHAEHEEAQRWRAQAVRLGEELHSAHSAARSERRAFAAQLHRARTSMAGAVSQFEHDRAQIARLARLSQYFEEQFLQSAAARDREATAAKIAHTEVFMAAQEVVLQRRDEQQARAAAEQRAADLERELSAKQRQVQDLEDQCRRSADKAVITQQLGSILKAEREARAAAEQRAADLGWKLSAQQTQADKLEDQCRRISAEKQEVTDQLEALFNAEREARAAAEQSAADLEQKLEAQQIQLDVLGDQCRRITAEKEQVTEQCKASVSAEREARTAAQCRAADLELRLEAEGGRIHILERENRRISAEKEQVTEQCKASVSAEQEARTAAERRAADLELRVEAESLRMKELEGENRRIRAENAQVSRDFEVALLALGSLDLNASQACSEEVEQLIPKSQAAQDAAKKEAQRAADLAASRTAMEQQLADPLKSYQNQGSKVIQALEEAIKRMQQSKPECEADRQQGAALPAFNLAPPVEQDKDVGSQAISAVVVDEHAAPGGTGAAPCTPKARAGGRAACSASFSAEPPAVLIRAHEERPKTPPAVERLTPAKRAWDEGASLAPAPELATASDAISAAPQVKRRVRRQLIGSVAPDQGAAASAWSAQSSSVSGAAAHCRVAAAGSETPSLETGPKQPAVACQRASLGQRHSRSARQTRQPSRQPVARSVVASRHPAAGLHAVQDKSVAIGMQSPANVEVTHPVAPVSRRRNMMARMSAVPSVPRTRAAGARAPERSLATGAQPSAVHEEVGTSVAPVKGRQKVTCRKGSWARVPTTRAARALWRR</sequence>
<keyword evidence="3 7" id="KW-0547">Nucleotide-binding</keyword>
<dbReference type="Gene3D" id="3.40.850.10">
    <property type="entry name" value="Kinesin motor domain"/>
    <property type="match status" value="1"/>
</dbReference>
<protein>
    <submittedName>
        <fullName evidence="12">G12549 protein</fullName>
    </submittedName>
</protein>
<evidence type="ECO:0000256" key="7">
    <source>
        <dbReference type="PROSITE-ProRule" id="PRU00283"/>
    </source>
</evidence>
<evidence type="ECO:0000313" key="13">
    <source>
        <dbReference type="Proteomes" id="UP001497392"/>
    </source>
</evidence>
<accession>A0ABP1GAM5</accession>